<proteinExistence type="predicted"/>
<sequence length="583" mass="63120">MGKKVLVTGVVLGSYPALVATALAPSPWLFAAAVLVSYAAEPVLPKAAADQLSRVHLGVTVRFLAREMAAVLLLARLGLPFELPAGGLFVFHAMRATQTGLALFLHRWHHLRPVESRNLQVTLPKAPPDRLLGQRGTRLLYFDVPPVVLAAVAGLTGDTWLAGAGVTATLAAMAVVTAMLGLELRRAAPVADRRRVIHLVDERVRAYDPEVILYFSGAANAVYQASMWLPVLEALPRRAIVVLRERPLFNALAPTSLPVLCIPSAVDMMNFRGLDSARVALFAANVGNNIHMLRVPGVVSVFVGHGDSDKEASFNPYTKVYDQVWVAGPAGRDRYRRADVGVRDEAIVEVGRPQLAGIKRVADGPRPAVARAGNPPQMNEKGPQTRSVLYAPTWEGWTDDLFHSSVAAMGPHLVDALLAEGVRVVYKPHPLTGHRSMTVRRAHGAIMARLRREHPDSGTVVLGPKPSLYDCFNDADLLISDISSVVADFMASGKPYVVTNVADRERAEFVTRYPSAGAAYLLSEDLRELPEILAQLSKDPGEDELADARRALRGYLLGDGDPMARFAAAVDEAYEQGLMKQVL</sequence>
<keyword evidence="3" id="KW-1185">Reference proteome</keyword>
<evidence type="ECO:0000313" key="3">
    <source>
        <dbReference type="Proteomes" id="UP000308705"/>
    </source>
</evidence>
<dbReference type="RefSeq" id="WP_137247485.1">
    <property type="nucleotide sequence ID" value="NZ_SZQA01000011.1"/>
</dbReference>
<dbReference type="OrthoDB" id="7806295at2"/>
<organism evidence="2 3">
    <name type="scientific">Herbidospora galbida</name>
    <dbReference type="NCBI Taxonomy" id="2575442"/>
    <lineage>
        <taxon>Bacteria</taxon>
        <taxon>Bacillati</taxon>
        <taxon>Actinomycetota</taxon>
        <taxon>Actinomycetes</taxon>
        <taxon>Streptosporangiales</taxon>
        <taxon>Streptosporangiaceae</taxon>
        <taxon>Herbidospora</taxon>
    </lineage>
</organism>
<dbReference type="AlphaFoldDB" id="A0A4U3MGT4"/>
<dbReference type="InterPro" id="IPR043148">
    <property type="entry name" value="TagF_C"/>
</dbReference>
<feature type="transmembrane region" description="Helical" evidence="1">
    <location>
        <begin position="162"/>
        <end position="184"/>
    </location>
</feature>
<dbReference type="GO" id="GO:0016020">
    <property type="term" value="C:membrane"/>
    <property type="evidence" value="ECO:0007669"/>
    <property type="project" value="InterPro"/>
</dbReference>
<gene>
    <name evidence="2" type="ORF">FDA94_13970</name>
</gene>
<evidence type="ECO:0008006" key="4">
    <source>
        <dbReference type="Google" id="ProtNLM"/>
    </source>
</evidence>
<keyword evidence="1" id="KW-1133">Transmembrane helix</keyword>
<comment type="caution">
    <text evidence="2">The sequence shown here is derived from an EMBL/GenBank/DDBJ whole genome shotgun (WGS) entry which is preliminary data.</text>
</comment>
<dbReference type="Pfam" id="PF04464">
    <property type="entry name" value="Glyphos_transf"/>
    <property type="match status" value="1"/>
</dbReference>
<dbReference type="EMBL" id="SZQA01000011">
    <property type="protein sequence ID" value="TKK88401.1"/>
    <property type="molecule type" value="Genomic_DNA"/>
</dbReference>
<keyword evidence="1" id="KW-0472">Membrane</keyword>
<evidence type="ECO:0000313" key="2">
    <source>
        <dbReference type="EMBL" id="TKK88401.1"/>
    </source>
</evidence>
<evidence type="ECO:0000256" key="1">
    <source>
        <dbReference type="SAM" id="Phobius"/>
    </source>
</evidence>
<dbReference type="SUPFAM" id="SSF53756">
    <property type="entry name" value="UDP-Glycosyltransferase/glycogen phosphorylase"/>
    <property type="match status" value="1"/>
</dbReference>
<protein>
    <recommendedName>
        <fullName evidence="4">CDP-glycerol glycerophosphotransferase</fullName>
    </recommendedName>
</protein>
<dbReference type="InterPro" id="IPR007554">
    <property type="entry name" value="Glycerophosphate_synth"/>
</dbReference>
<name>A0A4U3MGT4_9ACTN</name>
<accession>A0A4U3MGT4</accession>
<dbReference type="GO" id="GO:0047355">
    <property type="term" value="F:CDP-glycerol glycerophosphotransferase activity"/>
    <property type="evidence" value="ECO:0007669"/>
    <property type="project" value="InterPro"/>
</dbReference>
<dbReference type="Proteomes" id="UP000308705">
    <property type="component" value="Unassembled WGS sequence"/>
</dbReference>
<reference evidence="2 3" key="1">
    <citation type="submission" date="2019-04" db="EMBL/GenBank/DDBJ databases">
        <title>Herbidospora sp. NEAU-GS14.nov., a novel actinomycete isolated from soil.</title>
        <authorList>
            <person name="Han L."/>
        </authorList>
    </citation>
    <scope>NUCLEOTIDE SEQUENCE [LARGE SCALE GENOMIC DNA]</scope>
    <source>
        <strain evidence="2 3">NEAU-GS14</strain>
    </source>
</reference>
<keyword evidence="1" id="KW-0812">Transmembrane</keyword>
<dbReference type="Gene3D" id="3.40.50.12580">
    <property type="match status" value="1"/>
</dbReference>